<dbReference type="InterPro" id="IPR013325">
    <property type="entry name" value="RNA_pol_sigma_r2"/>
</dbReference>
<dbReference type="CDD" id="cd06171">
    <property type="entry name" value="Sigma70_r4"/>
    <property type="match status" value="1"/>
</dbReference>
<evidence type="ECO:0000256" key="4">
    <source>
        <dbReference type="ARBA" id="ARBA00023163"/>
    </source>
</evidence>
<evidence type="ECO:0000259" key="6">
    <source>
        <dbReference type="Pfam" id="PF08281"/>
    </source>
</evidence>
<name>A0A9D2S9S7_9FIRM</name>
<dbReference type="GO" id="GO:0016987">
    <property type="term" value="F:sigma factor activity"/>
    <property type="evidence" value="ECO:0007669"/>
    <property type="project" value="UniProtKB-KW"/>
</dbReference>
<dbReference type="InterPro" id="IPR007627">
    <property type="entry name" value="RNA_pol_sigma70_r2"/>
</dbReference>
<evidence type="ECO:0000256" key="3">
    <source>
        <dbReference type="ARBA" id="ARBA00023082"/>
    </source>
</evidence>
<dbReference type="InterPro" id="IPR014284">
    <property type="entry name" value="RNA_pol_sigma-70_dom"/>
</dbReference>
<dbReference type="InterPro" id="IPR039425">
    <property type="entry name" value="RNA_pol_sigma-70-like"/>
</dbReference>
<dbReference type="Gene3D" id="1.10.10.10">
    <property type="entry name" value="Winged helix-like DNA-binding domain superfamily/Winged helix DNA-binding domain"/>
    <property type="match status" value="1"/>
</dbReference>
<evidence type="ECO:0000313" key="7">
    <source>
        <dbReference type="EMBL" id="HJB75181.1"/>
    </source>
</evidence>
<keyword evidence="4" id="KW-0804">Transcription</keyword>
<dbReference type="EMBL" id="DWXN01000010">
    <property type="protein sequence ID" value="HJB75181.1"/>
    <property type="molecule type" value="Genomic_DNA"/>
</dbReference>
<feature type="domain" description="RNA polymerase sigma-70 region 2" evidence="5">
    <location>
        <begin position="13"/>
        <end position="79"/>
    </location>
</feature>
<organism evidence="7 8">
    <name type="scientific">Candidatus Eubacterium faecale</name>
    <dbReference type="NCBI Taxonomy" id="2838568"/>
    <lineage>
        <taxon>Bacteria</taxon>
        <taxon>Bacillati</taxon>
        <taxon>Bacillota</taxon>
        <taxon>Clostridia</taxon>
        <taxon>Eubacteriales</taxon>
        <taxon>Eubacteriaceae</taxon>
        <taxon>Eubacterium</taxon>
    </lineage>
</organism>
<dbReference type="InterPro" id="IPR036388">
    <property type="entry name" value="WH-like_DNA-bd_sf"/>
</dbReference>
<gene>
    <name evidence="7" type="ORF">IAA37_05850</name>
</gene>
<dbReference type="InterPro" id="IPR013324">
    <property type="entry name" value="RNA_pol_sigma_r3/r4-like"/>
</dbReference>
<accession>A0A9D2S9S7</accession>
<dbReference type="PANTHER" id="PTHR43133">
    <property type="entry name" value="RNA POLYMERASE ECF-TYPE SIGMA FACTO"/>
    <property type="match status" value="1"/>
</dbReference>
<dbReference type="Pfam" id="PF08281">
    <property type="entry name" value="Sigma70_r4_2"/>
    <property type="match status" value="1"/>
</dbReference>
<dbReference type="Pfam" id="PF04542">
    <property type="entry name" value="Sigma70_r2"/>
    <property type="match status" value="1"/>
</dbReference>
<evidence type="ECO:0000259" key="5">
    <source>
        <dbReference type="Pfam" id="PF04542"/>
    </source>
</evidence>
<dbReference type="GO" id="GO:0006352">
    <property type="term" value="P:DNA-templated transcription initiation"/>
    <property type="evidence" value="ECO:0007669"/>
    <property type="project" value="InterPro"/>
</dbReference>
<evidence type="ECO:0000313" key="8">
    <source>
        <dbReference type="Proteomes" id="UP000823877"/>
    </source>
</evidence>
<comment type="caution">
    <text evidence="7">The sequence shown here is derived from an EMBL/GenBank/DDBJ whole genome shotgun (WGS) entry which is preliminary data.</text>
</comment>
<sequence length="166" mass="19648">MNCTDEERFEQKYNEYGEMLYRIAFLFVANESDAEDILQEVFMKLLYEPPEFKSGEHEKAWLIKVTQNKCKNLLKAAHRKNLSINELIIPGVSADDDLRMDVLRQIILLPLKYKSAVILYYYNDYSVEQIAKALHITRSAVKMRLKKGREILKKELEEYGHEEKRL</sequence>
<comment type="similarity">
    <text evidence="1">Belongs to the sigma-70 factor family. ECF subfamily.</text>
</comment>
<dbReference type="NCBIfam" id="TIGR02937">
    <property type="entry name" value="sigma70-ECF"/>
    <property type="match status" value="1"/>
</dbReference>
<keyword evidence="2" id="KW-0805">Transcription regulation</keyword>
<evidence type="ECO:0000256" key="2">
    <source>
        <dbReference type="ARBA" id="ARBA00023015"/>
    </source>
</evidence>
<dbReference type="InterPro" id="IPR013249">
    <property type="entry name" value="RNA_pol_sigma70_r4_t2"/>
</dbReference>
<proteinExistence type="inferred from homology"/>
<evidence type="ECO:0000256" key="1">
    <source>
        <dbReference type="ARBA" id="ARBA00010641"/>
    </source>
</evidence>
<dbReference type="Gene3D" id="1.10.1740.10">
    <property type="match status" value="1"/>
</dbReference>
<dbReference type="Proteomes" id="UP000823877">
    <property type="component" value="Unassembled WGS sequence"/>
</dbReference>
<reference evidence="7" key="2">
    <citation type="submission" date="2021-04" db="EMBL/GenBank/DDBJ databases">
        <authorList>
            <person name="Gilroy R."/>
        </authorList>
    </citation>
    <scope>NUCLEOTIDE SEQUENCE</scope>
    <source>
        <strain evidence="7">CHK188-16595</strain>
    </source>
</reference>
<feature type="domain" description="RNA polymerase sigma factor 70 region 4 type 2" evidence="6">
    <location>
        <begin position="100"/>
        <end position="150"/>
    </location>
</feature>
<dbReference type="PANTHER" id="PTHR43133:SF51">
    <property type="entry name" value="RNA POLYMERASE SIGMA FACTOR"/>
    <property type="match status" value="1"/>
</dbReference>
<protein>
    <submittedName>
        <fullName evidence="7">RNA polymerase sigma factor</fullName>
    </submittedName>
</protein>
<dbReference type="SUPFAM" id="SSF88659">
    <property type="entry name" value="Sigma3 and sigma4 domains of RNA polymerase sigma factors"/>
    <property type="match status" value="1"/>
</dbReference>
<dbReference type="GO" id="GO:0003677">
    <property type="term" value="F:DNA binding"/>
    <property type="evidence" value="ECO:0007669"/>
    <property type="project" value="InterPro"/>
</dbReference>
<dbReference type="SUPFAM" id="SSF88946">
    <property type="entry name" value="Sigma2 domain of RNA polymerase sigma factors"/>
    <property type="match status" value="1"/>
</dbReference>
<reference evidence="7" key="1">
    <citation type="journal article" date="2021" name="PeerJ">
        <title>Extensive microbial diversity within the chicken gut microbiome revealed by metagenomics and culture.</title>
        <authorList>
            <person name="Gilroy R."/>
            <person name="Ravi A."/>
            <person name="Getino M."/>
            <person name="Pursley I."/>
            <person name="Horton D.L."/>
            <person name="Alikhan N.F."/>
            <person name="Baker D."/>
            <person name="Gharbi K."/>
            <person name="Hall N."/>
            <person name="Watson M."/>
            <person name="Adriaenssens E.M."/>
            <person name="Foster-Nyarko E."/>
            <person name="Jarju S."/>
            <person name="Secka A."/>
            <person name="Antonio M."/>
            <person name="Oren A."/>
            <person name="Chaudhuri R.R."/>
            <person name="La Ragione R."/>
            <person name="Hildebrand F."/>
            <person name="Pallen M.J."/>
        </authorList>
    </citation>
    <scope>NUCLEOTIDE SEQUENCE</scope>
    <source>
        <strain evidence="7">CHK188-16595</strain>
    </source>
</reference>
<dbReference type="AlphaFoldDB" id="A0A9D2S9S7"/>
<keyword evidence="3" id="KW-0731">Sigma factor</keyword>